<reference evidence="1" key="1">
    <citation type="submission" date="2024-03" db="EMBL/GenBank/DDBJ databases">
        <authorList>
            <person name="Chantapakul B."/>
            <person name="Wang S."/>
        </authorList>
    </citation>
    <scope>NUCLEOTIDE SEQUENCE</scope>
</reference>
<evidence type="ECO:0000313" key="1">
    <source>
        <dbReference type="EMBL" id="XCI77816.1"/>
    </source>
</evidence>
<accession>A0AAU8HZI6</accession>
<protein>
    <submittedName>
        <fullName evidence="1">Uncharacterized protein</fullName>
    </submittedName>
</protein>
<dbReference type="EMBL" id="PP429227">
    <property type="protein sequence ID" value="XCI77816.1"/>
    <property type="molecule type" value="Genomic_DNA"/>
</dbReference>
<sequence>MRLPPGLTKRYTSRNSKEFSENSKLGVYNDLDLEYKYIINTNTE</sequence>
<organism evidence="1">
    <name type="scientific">Rhizobium phage IG49</name>
    <dbReference type="NCBI Taxonomy" id="3129228"/>
    <lineage>
        <taxon>Viruses</taxon>
        <taxon>Duplodnaviria</taxon>
        <taxon>Heunggongvirae</taxon>
        <taxon>Uroviricota</taxon>
        <taxon>Caudoviricetes</taxon>
    </lineage>
</organism>
<gene>
    <name evidence="1" type="ORF">VGRTQORK_CDS0203</name>
</gene>
<proteinExistence type="predicted"/>
<name>A0AAU8HZI6_9CAUD</name>